<evidence type="ECO:0000313" key="2">
    <source>
        <dbReference type="Proteomes" id="UP001240236"/>
    </source>
</evidence>
<proteinExistence type="predicted"/>
<protein>
    <submittedName>
        <fullName evidence="1">Uncharacterized protein</fullName>
    </submittedName>
</protein>
<dbReference type="AlphaFoldDB" id="A0AAE3W7T6"/>
<dbReference type="EMBL" id="JAUSUZ010000002">
    <property type="protein sequence ID" value="MDQ0371608.1"/>
    <property type="molecule type" value="Genomic_DNA"/>
</dbReference>
<evidence type="ECO:0000313" key="1">
    <source>
        <dbReference type="EMBL" id="MDQ0371608.1"/>
    </source>
</evidence>
<comment type="caution">
    <text evidence="1">The sequence shown here is derived from an EMBL/GenBank/DDBJ whole genome shotgun (WGS) entry which is preliminary data.</text>
</comment>
<organism evidence="1 2">
    <name type="scientific">Catenuloplanes indicus</name>
    <dbReference type="NCBI Taxonomy" id="137267"/>
    <lineage>
        <taxon>Bacteria</taxon>
        <taxon>Bacillati</taxon>
        <taxon>Actinomycetota</taxon>
        <taxon>Actinomycetes</taxon>
        <taxon>Micromonosporales</taxon>
        <taxon>Micromonosporaceae</taxon>
        <taxon>Catenuloplanes</taxon>
    </lineage>
</organism>
<keyword evidence="2" id="KW-1185">Reference proteome</keyword>
<sequence>MHVAATGRVDPYAAQLLALPYADRDGYRDEWRPA</sequence>
<name>A0AAE3W7T6_9ACTN</name>
<dbReference type="InterPro" id="IPR046193">
    <property type="entry name" value="DUF6221"/>
</dbReference>
<dbReference type="Proteomes" id="UP001240236">
    <property type="component" value="Unassembled WGS sequence"/>
</dbReference>
<accession>A0AAE3W7T6</accession>
<dbReference type="Pfam" id="PF19730">
    <property type="entry name" value="DUF6221"/>
    <property type="match status" value="1"/>
</dbReference>
<gene>
    <name evidence="1" type="ORF">J2S42_008356</name>
</gene>
<reference evidence="1 2" key="1">
    <citation type="submission" date="2023-07" db="EMBL/GenBank/DDBJ databases">
        <title>Sequencing the genomes of 1000 actinobacteria strains.</title>
        <authorList>
            <person name="Klenk H.-P."/>
        </authorList>
    </citation>
    <scope>NUCLEOTIDE SEQUENCE [LARGE SCALE GENOMIC DNA]</scope>
    <source>
        <strain evidence="1 2">DSM 44709</strain>
    </source>
</reference>